<evidence type="ECO:0000256" key="2">
    <source>
        <dbReference type="ARBA" id="ARBA00022723"/>
    </source>
</evidence>
<dbReference type="PANTHER" id="PTHR40626">
    <property type="entry name" value="MIP31509P"/>
    <property type="match status" value="1"/>
</dbReference>
<keyword evidence="11" id="KW-1185">Reference proteome</keyword>
<evidence type="ECO:0000256" key="7">
    <source>
        <dbReference type="PROSITE-ProRule" id="PRU00042"/>
    </source>
</evidence>
<dbReference type="PROSITE" id="PS50157">
    <property type="entry name" value="ZINC_FINGER_C2H2_2"/>
    <property type="match status" value="2"/>
</dbReference>
<protein>
    <recommendedName>
        <fullName evidence="9">C2H2-type domain-containing protein</fullName>
    </recommendedName>
</protein>
<keyword evidence="6" id="KW-0539">Nucleus</keyword>
<evidence type="ECO:0000256" key="8">
    <source>
        <dbReference type="SAM" id="MobiDB-lite"/>
    </source>
</evidence>
<gene>
    <name evidence="10" type="ORF">FGG08_003526</name>
</gene>
<keyword evidence="3" id="KW-0677">Repeat</keyword>
<feature type="compositionally biased region" description="Basic and acidic residues" evidence="8">
    <location>
        <begin position="178"/>
        <end position="187"/>
    </location>
</feature>
<evidence type="ECO:0000256" key="5">
    <source>
        <dbReference type="ARBA" id="ARBA00022833"/>
    </source>
</evidence>
<dbReference type="OrthoDB" id="654211at2759"/>
<dbReference type="PANTHER" id="PTHR40626:SF11">
    <property type="entry name" value="ZINC FINGER PROTEIN YPR022C"/>
    <property type="match status" value="1"/>
</dbReference>
<keyword evidence="5" id="KW-0862">Zinc</keyword>
<sequence>MATVKRRHGRSAGKPGQYQHECDICHSTFARAEHLSRHKRTVHSQEKKFQCDICGKTCSRSDNLRQHRKTHGPASKMDIGTEEEEDSEMGNYDRDDESESAESNWGDGQAVDTEVKNDRIVFTRPVRGRIINAAIKRTAERDVTMQTCGNDSNLTCNPADKRSEQGDVDLTAAGKSTAETEQRQLSI</sequence>
<comment type="caution">
    <text evidence="10">The sequence shown here is derived from an EMBL/GenBank/DDBJ whole genome shotgun (WGS) entry which is preliminary data.</text>
</comment>
<dbReference type="Pfam" id="PF00096">
    <property type="entry name" value="zf-C2H2"/>
    <property type="match status" value="2"/>
</dbReference>
<feature type="domain" description="C2H2-type" evidence="9">
    <location>
        <begin position="20"/>
        <end position="48"/>
    </location>
</feature>
<dbReference type="Proteomes" id="UP000698800">
    <property type="component" value="Unassembled WGS sequence"/>
</dbReference>
<reference evidence="10" key="1">
    <citation type="submission" date="2021-03" db="EMBL/GenBank/DDBJ databases">
        <title>Comparative genomics and phylogenomic investigation of the class Geoglossomycetes provide insights into ecological specialization and systematics.</title>
        <authorList>
            <person name="Melie T."/>
            <person name="Pirro S."/>
            <person name="Miller A.N."/>
            <person name="Quandt A."/>
        </authorList>
    </citation>
    <scope>NUCLEOTIDE SEQUENCE</scope>
    <source>
        <strain evidence="10">GBOQ0MN5Z8</strain>
    </source>
</reference>
<dbReference type="InterPro" id="IPR013087">
    <property type="entry name" value="Znf_C2H2_type"/>
</dbReference>
<evidence type="ECO:0000256" key="3">
    <source>
        <dbReference type="ARBA" id="ARBA00022737"/>
    </source>
</evidence>
<evidence type="ECO:0000313" key="10">
    <source>
        <dbReference type="EMBL" id="KAH0542061.1"/>
    </source>
</evidence>
<organism evidence="10 11">
    <name type="scientific">Glutinoglossum americanum</name>
    <dbReference type="NCBI Taxonomy" id="1670608"/>
    <lineage>
        <taxon>Eukaryota</taxon>
        <taxon>Fungi</taxon>
        <taxon>Dikarya</taxon>
        <taxon>Ascomycota</taxon>
        <taxon>Pezizomycotina</taxon>
        <taxon>Geoglossomycetes</taxon>
        <taxon>Geoglossales</taxon>
        <taxon>Geoglossaceae</taxon>
        <taxon>Glutinoglossum</taxon>
    </lineage>
</organism>
<dbReference type="InterPro" id="IPR036236">
    <property type="entry name" value="Znf_C2H2_sf"/>
</dbReference>
<evidence type="ECO:0000256" key="1">
    <source>
        <dbReference type="ARBA" id="ARBA00004123"/>
    </source>
</evidence>
<feature type="region of interest" description="Disordered" evidence="8">
    <location>
        <begin position="155"/>
        <end position="187"/>
    </location>
</feature>
<evidence type="ECO:0000256" key="4">
    <source>
        <dbReference type="ARBA" id="ARBA00022771"/>
    </source>
</evidence>
<name>A0A9P8I754_9PEZI</name>
<evidence type="ECO:0000256" key="6">
    <source>
        <dbReference type="ARBA" id="ARBA00023242"/>
    </source>
</evidence>
<feature type="compositionally biased region" description="Acidic residues" evidence="8">
    <location>
        <begin position="80"/>
        <end position="100"/>
    </location>
</feature>
<proteinExistence type="predicted"/>
<dbReference type="GO" id="GO:0008270">
    <property type="term" value="F:zinc ion binding"/>
    <property type="evidence" value="ECO:0007669"/>
    <property type="project" value="UniProtKB-KW"/>
</dbReference>
<accession>A0A9P8I754</accession>
<feature type="domain" description="C2H2-type" evidence="9">
    <location>
        <begin position="49"/>
        <end position="71"/>
    </location>
</feature>
<dbReference type="GO" id="GO:0005634">
    <property type="term" value="C:nucleus"/>
    <property type="evidence" value="ECO:0007669"/>
    <property type="project" value="UniProtKB-SubCell"/>
</dbReference>
<dbReference type="SUPFAM" id="SSF57667">
    <property type="entry name" value="beta-beta-alpha zinc fingers"/>
    <property type="match status" value="1"/>
</dbReference>
<dbReference type="FunFam" id="3.30.160.60:FF:000303">
    <property type="entry name" value="Zinc finger protein 41"/>
    <property type="match status" value="1"/>
</dbReference>
<dbReference type="EMBL" id="JAGHQL010000062">
    <property type="protein sequence ID" value="KAH0542061.1"/>
    <property type="molecule type" value="Genomic_DNA"/>
</dbReference>
<dbReference type="AlphaFoldDB" id="A0A9P8I754"/>
<dbReference type="GO" id="GO:0000981">
    <property type="term" value="F:DNA-binding transcription factor activity, RNA polymerase II-specific"/>
    <property type="evidence" value="ECO:0007669"/>
    <property type="project" value="InterPro"/>
</dbReference>
<keyword evidence="2" id="KW-0479">Metal-binding</keyword>
<evidence type="ECO:0000313" key="11">
    <source>
        <dbReference type="Proteomes" id="UP000698800"/>
    </source>
</evidence>
<feature type="region of interest" description="Disordered" evidence="8">
    <location>
        <begin position="64"/>
        <end position="111"/>
    </location>
</feature>
<dbReference type="GO" id="GO:0000785">
    <property type="term" value="C:chromatin"/>
    <property type="evidence" value="ECO:0007669"/>
    <property type="project" value="TreeGrafter"/>
</dbReference>
<dbReference type="PROSITE" id="PS00028">
    <property type="entry name" value="ZINC_FINGER_C2H2_1"/>
    <property type="match status" value="2"/>
</dbReference>
<evidence type="ECO:0000259" key="9">
    <source>
        <dbReference type="PROSITE" id="PS50157"/>
    </source>
</evidence>
<dbReference type="Gene3D" id="3.30.160.60">
    <property type="entry name" value="Classic Zinc Finger"/>
    <property type="match status" value="2"/>
</dbReference>
<keyword evidence="4 7" id="KW-0863">Zinc-finger</keyword>
<dbReference type="InterPro" id="IPR051059">
    <property type="entry name" value="VerF-like"/>
</dbReference>
<comment type="subcellular location">
    <subcellularLocation>
        <location evidence="1">Nucleus</location>
    </subcellularLocation>
</comment>
<dbReference type="GO" id="GO:0000978">
    <property type="term" value="F:RNA polymerase II cis-regulatory region sequence-specific DNA binding"/>
    <property type="evidence" value="ECO:0007669"/>
    <property type="project" value="InterPro"/>
</dbReference>
<dbReference type="SMART" id="SM00355">
    <property type="entry name" value="ZnF_C2H2"/>
    <property type="match status" value="2"/>
</dbReference>